<evidence type="ECO:0000313" key="9">
    <source>
        <dbReference type="Proteomes" id="UP000324326"/>
    </source>
</evidence>
<evidence type="ECO:0000256" key="2">
    <source>
        <dbReference type="ARBA" id="ARBA00022448"/>
    </source>
</evidence>
<evidence type="ECO:0000256" key="1">
    <source>
        <dbReference type="ARBA" id="ARBA00004651"/>
    </source>
</evidence>
<feature type="transmembrane region" description="Helical" evidence="7">
    <location>
        <begin position="307"/>
        <end position="329"/>
    </location>
</feature>
<proteinExistence type="predicted"/>
<evidence type="ECO:0000256" key="4">
    <source>
        <dbReference type="ARBA" id="ARBA00022692"/>
    </source>
</evidence>
<dbReference type="Proteomes" id="UP000324326">
    <property type="component" value="Unassembled WGS sequence"/>
</dbReference>
<dbReference type="AlphaFoldDB" id="A0A5M8RIQ0"/>
<sequence length="418" mass="46275">MISVLKIKNFFLLFSGRLLTNLGDSIYSVAAMWLVFKLTGSSFYTGLAGMLIMLPGIFEFLVGPLIDRWRLKSILIYTQWIQAFVVMAVPLSYFLGFLNVWLVIFVMLIATSIEQIVYPAQQAALPKLLKKEDLVAGNSLMTFAYQGTDIVLVGLSGILIVYIGVINIYLIDVLTFVLAALIFGLMKFPLADTNPSSLESKKSYFSELKEGKDFVKNSIILKMLIPLTIINFIFGMITAIMPEFSSHIGGEAFYGYFLCTMSISLLLGSLLSQILTKLPLGYTTISCFFLSAFFWFCSYLSSHPLMILFNFGLAFIPIGIHNVILVSTIQSLVPEELTGRVFALVGSLSALFLPIGSLLGGFLSTQIEIKLIYGLGSFAILFIAMYWLLTSKLRALPAPGNVSEDHPQLSVNDENSFN</sequence>
<evidence type="ECO:0000256" key="5">
    <source>
        <dbReference type="ARBA" id="ARBA00022989"/>
    </source>
</evidence>
<keyword evidence="5 7" id="KW-1133">Transmembrane helix</keyword>
<feature type="transmembrane region" description="Helical" evidence="7">
    <location>
        <begin position="253"/>
        <end position="271"/>
    </location>
</feature>
<evidence type="ECO:0000256" key="7">
    <source>
        <dbReference type="SAM" id="Phobius"/>
    </source>
</evidence>
<reference evidence="8 9" key="1">
    <citation type="submission" date="2018-08" db="EMBL/GenBank/DDBJ databases">
        <title>Bacillus phenotypic plasticity.</title>
        <authorList>
            <person name="Hurtado E."/>
        </authorList>
    </citation>
    <scope>NUCLEOTIDE SEQUENCE [LARGE SCALE GENOMIC DNA]</scope>
    <source>
        <strain evidence="8 9">427</strain>
    </source>
</reference>
<dbReference type="Gene3D" id="1.20.1250.20">
    <property type="entry name" value="MFS general substrate transporter like domains"/>
    <property type="match status" value="1"/>
</dbReference>
<dbReference type="PANTHER" id="PTHR23513:SF6">
    <property type="entry name" value="MAJOR FACILITATOR SUPERFAMILY ASSOCIATED DOMAIN-CONTAINING PROTEIN"/>
    <property type="match status" value="1"/>
</dbReference>
<dbReference type="EMBL" id="QSND01000006">
    <property type="protein sequence ID" value="KAA6447300.1"/>
    <property type="molecule type" value="Genomic_DNA"/>
</dbReference>
<keyword evidence="6 7" id="KW-0472">Membrane</keyword>
<feature type="transmembrane region" description="Helical" evidence="7">
    <location>
        <begin position="341"/>
        <end position="365"/>
    </location>
</feature>
<dbReference type="GO" id="GO:0005886">
    <property type="term" value="C:plasma membrane"/>
    <property type="evidence" value="ECO:0007669"/>
    <property type="project" value="UniProtKB-SubCell"/>
</dbReference>
<comment type="caution">
    <text evidence="8">The sequence shown here is derived from an EMBL/GenBank/DDBJ whole genome shotgun (WGS) entry which is preliminary data.</text>
</comment>
<feature type="transmembrane region" description="Helical" evidence="7">
    <location>
        <begin position="168"/>
        <end position="186"/>
    </location>
</feature>
<comment type="subcellular location">
    <subcellularLocation>
        <location evidence="1">Cell membrane</location>
        <topology evidence="1">Multi-pass membrane protein</topology>
    </subcellularLocation>
</comment>
<feature type="transmembrane region" description="Helical" evidence="7">
    <location>
        <begin position="140"/>
        <end position="162"/>
    </location>
</feature>
<dbReference type="Pfam" id="PF05977">
    <property type="entry name" value="MFS_3"/>
    <property type="match status" value="1"/>
</dbReference>
<dbReference type="CDD" id="cd06173">
    <property type="entry name" value="MFS_MefA_like"/>
    <property type="match status" value="1"/>
</dbReference>
<dbReference type="SUPFAM" id="SSF103473">
    <property type="entry name" value="MFS general substrate transporter"/>
    <property type="match status" value="1"/>
</dbReference>
<evidence type="ECO:0000256" key="3">
    <source>
        <dbReference type="ARBA" id="ARBA00022475"/>
    </source>
</evidence>
<feature type="transmembrane region" description="Helical" evidence="7">
    <location>
        <begin position="12"/>
        <end position="36"/>
    </location>
</feature>
<feature type="transmembrane region" description="Helical" evidence="7">
    <location>
        <begin position="278"/>
        <end position="301"/>
    </location>
</feature>
<feature type="transmembrane region" description="Helical" evidence="7">
    <location>
        <begin position="219"/>
        <end position="241"/>
    </location>
</feature>
<feature type="transmembrane region" description="Helical" evidence="7">
    <location>
        <begin position="42"/>
        <end position="62"/>
    </location>
</feature>
<accession>A0A5M8RIQ0</accession>
<evidence type="ECO:0000313" key="8">
    <source>
        <dbReference type="EMBL" id="KAA6447300.1"/>
    </source>
</evidence>
<organism evidence="8 9">
    <name type="scientific">Bacillus swezeyi</name>
    <dbReference type="NCBI Taxonomy" id="1925020"/>
    <lineage>
        <taxon>Bacteria</taxon>
        <taxon>Bacillati</taxon>
        <taxon>Bacillota</taxon>
        <taxon>Bacilli</taxon>
        <taxon>Bacillales</taxon>
        <taxon>Bacillaceae</taxon>
        <taxon>Bacillus</taxon>
    </lineage>
</organism>
<protein>
    <submittedName>
        <fullName evidence="8">MFS transporter</fullName>
    </submittedName>
</protein>
<dbReference type="InterPro" id="IPR036259">
    <property type="entry name" value="MFS_trans_sf"/>
</dbReference>
<keyword evidence="3" id="KW-1003">Cell membrane</keyword>
<feature type="transmembrane region" description="Helical" evidence="7">
    <location>
        <begin position="371"/>
        <end position="389"/>
    </location>
</feature>
<feature type="transmembrane region" description="Helical" evidence="7">
    <location>
        <begin position="74"/>
        <end position="94"/>
    </location>
</feature>
<name>A0A5M8RIQ0_9BACI</name>
<evidence type="ECO:0000256" key="6">
    <source>
        <dbReference type="ARBA" id="ARBA00023136"/>
    </source>
</evidence>
<dbReference type="PANTHER" id="PTHR23513">
    <property type="entry name" value="INTEGRAL MEMBRANE EFFLUX PROTEIN-RELATED"/>
    <property type="match status" value="1"/>
</dbReference>
<dbReference type="InterPro" id="IPR010290">
    <property type="entry name" value="TM_effector"/>
</dbReference>
<keyword evidence="4 7" id="KW-0812">Transmembrane</keyword>
<dbReference type="RefSeq" id="WP_148959089.1">
    <property type="nucleotide sequence ID" value="NZ_JAYLVX010000004.1"/>
</dbReference>
<gene>
    <name evidence="8" type="ORF">DX927_22450</name>
</gene>
<keyword evidence="2" id="KW-0813">Transport</keyword>